<evidence type="ECO:0000256" key="6">
    <source>
        <dbReference type="PIRNR" id="PIRNR016262"/>
    </source>
</evidence>
<dbReference type="EC" id="2.3.1.181" evidence="5 6"/>
<evidence type="ECO:0000256" key="2">
    <source>
        <dbReference type="ARBA" id="ARBA00022679"/>
    </source>
</evidence>
<dbReference type="PIRSF" id="PIRSF016262">
    <property type="entry name" value="LPLase"/>
    <property type="match status" value="1"/>
</dbReference>
<dbReference type="GO" id="GO:0033819">
    <property type="term" value="F:lipoyl(octanoyl) transferase activity"/>
    <property type="evidence" value="ECO:0007669"/>
    <property type="project" value="UniProtKB-EC"/>
</dbReference>
<reference evidence="11 12" key="1">
    <citation type="submission" date="2020-07" db="EMBL/GenBank/DDBJ databases">
        <title>Genomic Encyclopedia of Type Strains, Phase IV (KMG-IV): sequencing the most valuable type-strain genomes for metagenomic binning, comparative biology and taxonomic classification.</title>
        <authorList>
            <person name="Goeker M."/>
        </authorList>
    </citation>
    <scope>NUCLEOTIDE SEQUENCE [LARGE SCALE GENOMIC DNA]</scope>
    <source>
        <strain evidence="11 12">DSM 17721</strain>
    </source>
</reference>
<accession>A0A7W0CB38</accession>
<evidence type="ECO:0000256" key="3">
    <source>
        <dbReference type="ARBA" id="ARBA00023315"/>
    </source>
</evidence>
<dbReference type="PROSITE" id="PS01313">
    <property type="entry name" value="LIPB"/>
    <property type="match status" value="1"/>
</dbReference>
<feature type="active site" description="Acyl-thioester intermediate" evidence="5 7">
    <location>
        <position position="189"/>
    </location>
</feature>
<dbReference type="RefSeq" id="WP_181552123.1">
    <property type="nucleotide sequence ID" value="NZ_JACDUS010000010.1"/>
</dbReference>
<organism evidence="11 12">
    <name type="scientific">Desulfosalsimonas propionicica</name>
    <dbReference type="NCBI Taxonomy" id="332175"/>
    <lineage>
        <taxon>Bacteria</taxon>
        <taxon>Pseudomonadati</taxon>
        <taxon>Thermodesulfobacteriota</taxon>
        <taxon>Desulfobacteria</taxon>
        <taxon>Desulfobacterales</taxon>
        <taxon>Desulfosalsimonadaceae</taxon>
        <taxon>Desulfosalsimonas</taxon>
    </lineage>
</organism>
<keyword evidence="2 5" id="KW-0808">Transferase</keyword>
<dbReference type="PROSITE" id="PS51733">
    <property type="entry name" value="BPL_LPL_CATALYTIC"/>
    <property type="match status" value="1"/>
</dbReference>
<feature type="binding site" evidence="5 8">
    <location>
        <begin position="171"/>
        <end position="173"/>
    </location>
    <ligand>
        <name>substrate</name>
    </ligand>
</feature>
<dbReference type="EMBL" id="JACDUS010000010">
    <property type="protein sequence ID" value="MBA2882487.1"/>
    <property type="molecule type" value="Genomic_DNA"/>
</dbReference>
<dbReference type="PANTHER" id="PTHR10993:SF7">
    <property type="entry name" value="LIPOYLTRANSFERASE 2, MITOCHONDRIAL-RELATED"/>
    <property type="match status" value="1"/>
</dbReference>
<dbReference type="HAMAP" id="MF_00013">
    <property type="entry name" value="LipB"/>
    <property type="match status" value="1"/>
</dbReference>
<proteinExistence type="inferred from homology"/>
<keyword evidence="3 5" id="KW-0012">Acyltransferase</keyword>
<sequence>MSNTGFKHQGQCCPKPVWACLELPVTDYMQALGLQQNLVSARASRALNRDIVVILQHFPVFTLGNRGGAEHLHVSEDFLKARGIPMVESDRGGSITYHGPGQLVVYPVVDLGLNGWLVADFVHALESIMIAVVEQWGVVAQRHTLGRGVWVQGKKIGSVGLRIRRKVSFHGLALNVDPHLDPFDWIAPCGLPGIQMTSIAKETDGSVSMNGITRSAKAHFSSIFNVQLEPVPADYVAAYWKEARHAEAST</sequence>
<comment type="miscellaneous">
    <text evidence="5">In the reaction, the free carboxyl group of octanoic acid is attached via an amide linkage to the epsilon-amino group of a specific lysine residue of lipoyl domains of lipoate-dependent enzymes.</text>
</comment>
<comment type="pathway">
    <text evidence="1 5 6">Protein modification; protein lipoylation via endogenous pathway; protein N(6)-(lipoyl)lysine from octanoyl-[acyl-carrier-protein]: step 1/2.</text>
</comment>
<dbReference type="InterPro" id="IPR004143">
    <property type="entry name" value="BPL_LPL_catalytic"/>
</dbReference>
<dbReference type="PANTHER" id="PTHR10993">
    <property type="entry name" value="OCTANOYLTRANSFERASE"/>
    <property type="match status" value="1"/>
</dbReference>
<comment type="caution">
    <text evidence="11">The sequence shown here is derived from an EMBL/GenBank/DDBJ whole genome shotgun (WGS) entry which is preliminary data.</text>
</comment>
<dbReference type="Gene3D" id="3.30.930.10">
    <property type="entry name" value="Bira Bifunctional Protein, Domain 2"/>
    <property type="match status" value="1"/>
</dbReference>
<evidence type="ECO:0000256" key="9">
    <source>
        <dbReference type="PIRSR" id="PIRSR016262-3"/>
    </source>
</evidence>
<evidence type="ECO:0000256" key="8">
    <source>
        <dbReference type="PIRSR" id="PIRSR016262-2"/>
    </source>
</evidence>
<evidence type="ECO:0000256" key="7">
    <source>
        <dbReference type="PIRSR" id="PIRSR016262-1"/>
    </source>
</evidence>
<feature type="domain" description="BPL/LPL catalytic" evidence="10">
    <location>
        <begin position="46"/>
        <end position="228"/>
    </location>
</feature>
<dbReference type="AlphaFoldDB" id="A0A7W0CB38"/>
<evidence type="ECO:0000256" key="1">
    <source>
        <dbReference type="ARBA" id="ARBA00004821"/>
    </source>
</evidence>
<feature type="binding site" evidence="5 8">
    <location>
        <begin position="91"/>
        <end position="98"/>
    </location>
    <ligand>
        <name>substrate</name>
    </ligand>
</feature>
<feature type="site" description="Lowers pKa of active site Cys" evidence="5 9">
    <location>
        <position position="155"/>
    </location>
</feature>
<comment type="subcellular location">
    <subcellularLocation>
        <location evidence="5">Cytoplasm</location>
    </subcellularLocation>
</comment>
<comment type="catalytic activity">
    <reaction evidence="5 6">
        <text>octanoyl-[ACP] + L-lysyl-[protein] = N(6)-octanoyl-L-lysyl-[protein] + holo-[ACP] + H(+)</text>
        <dbReference type="Rhea" id="RHEA:17665"/>
        <dbReference type="Rhea" id="RHEA-COMP:9636"/>
        <dbReference type="Rhea" id="RHEA-COMP:9685"/>
        <dbReference type="Rhea" id="RHEA-COMP:9752"/>
        <dbReference type="Rhea" id="RHEA-COMP:9928"/>
        <dbReference type="ChEBI" id="CHEBI:15378"/>
        <dbReference type="ChEBI" id="CHEBI:29969"/>
        <dbReference type="ChEBI" id="CHEBI:64479"/>
        <dbReference type="ChEBI" id="CHEBI:78463"/>
        <dbReference type="ChEBI" id="CHEBI:78809"/>
        <dbReference type="EC" id="2.3.1.181"/>
    </reaction>
</comment>
<evidence type="ECO:0000259" key="10">
    <source>
        <dbReference type="PROSITE" id="PS51733"/>
    </source>
</evidence>
<keyword evidence="5" id="KW-0963">Cytoplasm</keyword>
<comment type="similarity">
    <text evidence="5 6">Belongs to the LipB family.</text>
</comment>
<keyword evidence="11" id="KW-0436">Ligase</keyword>
<dbReference type="GO" id="GO:0016874">
    <property type="term" value="F:ligase activity"/>
    <property type="evidence" value="ECO:0007669"/>
    <property type="project" value="UniProtKB-KW"/>
</dbReference>
<dbReference type="Proteomes" id="UP000525298">
    <property type="component" value="Unassembled WGS sequence"/>
</dbReference>
<dbReference type="InterPro" id="IPR045864">
    <property type="entry name" value="aa-tRNA-synth_II/BPL/LPL"/>
</dbReference>
<feature type="binding site" evidence="5 8">
    <location>
        <begin position="158"/>
        <end position="160"/>
    </location>
    <ligand>
        <name>substrate</name>
    </ligand>
</feature>
<dbReference type="UniPathway" id="UPA00538">
    <property type="reaction ID" value="UER00592"/>
</dbReference>
<dbReference type="GO" id="GO:0009249">
    <property type="term" value="P:protein lipoylation"/>
    <property type="evidence" value="ECO:0007669"/>
    <property type="project" value="InterPro"/>
</dbReference>
<comment type="function">
    <text evidence="4 5 6">Catalyzes the transfer of endogenously produced octanoic acid from octanoyl-acyl-carrier-protein onto the lipoyl domains of lipoate-dependent enzymes. Lipoyl-ACP can also act as a substrate although octanoyl-ACP is likely to be the physiological substrate.</text>
</comment>
<evidence type="ECO:0000313" key="12">
    <source>
        <dbReference type="Proteomes" id="UP000525298"/>
    </source>
</evidence>
<keyword evidence="12" id="KW-1185">Reference proteome</keyword>
<dbReference type="CDD" id="cd16444">
    <property type="entry name" value="LipB"/>
    <property type="match status" value="1"/>
</dbReference>
<dbReference type="SUPFAM" id="SSF55681">
    <property type="entry name" value="Class II aaRS and biotin synthetases"/>
    <property type="match status" value="1"/>
</dbReference>
<evidence type="ECO:0000256" key="5">
    <source>
        <dbReference type="HAMAP-Rule" id="MF_00013"/>
    </source>
</evidence>
<evidence type="ECO:0000313" key="11">
    <source>
        <dbReference type="EMBL" id="MBA2882487.1"/>
    </source>
</evidence>
<dbReference type="InterPro" id="IPR000544">
    <property type="entry name" value="Octanoyltransferase"/>
</dbReference>
<dbReference type="Pfam" id="PF21948">
    <property type="entry name" value="LplA-B_cat"/>
    <property type="match status" value="1"/>
</dbReference>
<dbReference type="InterPro" id="IPR020605">
    <property type="entry name" value="Octanoyltransferase_CS"/>
</dbReference>
<name>A0A7W0CB38_9BACT</name>
<dbReference type="GO" id="GO:0005737">
    <property type="term" value="C:cytoplasm"/>
    <property type="evidence" value="ECO:0007669"/>
    <property type="project" value="UniProtKB-SubCell"/>
</dbReference>
<dbReference type="NCBIfam" id="TIGR00214">
    <property type="entry name" value="lipB"/>
    <property type="match status" value="1"/>
</dbReference>
<evidence type="ECO:0000256" key="4">
    <source>
        <dbReference type="ARBA" id="ARBA00024732"/>
    </source>
</evidence>
<dbReference type="NCBIfam" id="NF010925">
    <property type="entry name" value="PRK14345.1"/>
    <property type="match status" value="1"/>
</dbReference>
<protein>
    <recommendedName>
        <fullName evidence="5 6">Octanoyltransferase</fullName>
        <ecNumber evidence="5 6">2.3.1.181</ecNumber>
    </recommendedName>
    <alternativeName>
        <fullName evidence="5">Lipoate-protein ligase B</fullName>
    </alternativeName>
    <alternativeName>
        <fullName evidence="5">Lipoyl/octanoyl transferase</fullName>
    </alternativeName>
    <alternativeName>
        <fullName evidence="5">Octanoyl-[acyl-carrier-protein]-protein N-octanoyltransferase</fullName>
    </alternativeName>
</protein>
<gene>
    <name evidence="5" type="primary">lipB</name>
    <name evidence="11" type="ORF">HNR65_002839</name>
</gene>